<dbReference type="GO" id="GO:0016878">
    <property type="term" value="F:acid-thiol ligase activity"/>
    <property type="evidence" value="ECO:0007669"/>
    <property type="project" value="UniProtKB-ARBA"/>
</dbReference>
<dbReference type="EMBL" id="MBQD01000026">
    <property type="protein sequence ID" value="OCL31504.1"/>
    <property type="molecule type" value="Genomic_DNA"/>
</dbReference>
<dbReference type="InterPro" id="IPR050237">
    <property type="entry name" value="ATP-dep_AMP-bd_enzyme"/>
</dbReference>
<keyword evidence="4" id="KW-1185">Reference proteome</keyword>
<dbReference type="Gene3D" id="3.30.300.30">
    <property type="match status" value="1"/>
</dbReference>
<reference evidence="4" key="1">
    <citation type="submission" date="2016-07" db="EMBL/GenBank/DDBJ databases">
        <authorList>
            <person name="Florea S."/>
            <person name="Webb J.S."/>
            <person name="Jaromczyk J."/>
            <person name="Schardl C.L."/>
        </authorList>
    </citation>
    <scope>NUCLEOTIDE SEQUENCE [LARGE SCALE GENOMIC DNA]</scope>
    <source>
        <strain evidence="4">IPBSL-7</strain>
    </source>
</reference>
<dbReference type="Gene3D" id="3.40.50.12780">
    <property type="entry name" value="N-terminal domain of ligase-like"/>
    <property type="match status" value="1"/>
</dbReference>
<dbReference type="PANTHER" id="PTHR43767">
    <property type="entry name" value="LONG-CHAIN-FATTY-ACID--COA LIGASE"/>
    <property type="match status" value="1"/>
</dbReference>
<proteinExistence type="predicted"/>
<dbReference type="InterPro" id="IPR042099">
    <property type="entry name" value="ANL_N_sf"/>
</dbReference>
<sequence length="319" mass="32799">MWLADGPGEAPPGTAVVGTSGSTGSAKRVILPREALAAAADAAHQRLGFAPTWHLALSPRYVAGLMVLVRGVLGGGVRGADPSLADLTPAPGHNAVSLVPTQLYRALGDPERAAVLAHFDAVLVGGAALDRGLRARAEAAGVPVVSTYGMSETCGGVVWDGVPLPGVDVRLGPEGRIAIAGPTLFRGYLDRPDLTAEALVDGAVLTRDRGHTEPGGRLVVEGRLDDVVISGGVNVDLAAVRGAVAGIDPETEVLAVADDEWGVRLVLFARGGDLAGWRDRLRGALPAAALPRQLVCVDPLPRTAGGKPDREKLLELLRS</sequence>
<gene>
    <name evidence="3" type="ORF">BCR15_09560</name>
</gene>
<evidence type="ECO:0000256" key="1">
    <source>
        <dbReference type="SAM" id="MobiDB-lite"/>
    </source>
</evidence>
<dbReference type="Pfam" id="PF00501">
    <property type="entry name" value="AMP-binding"/>
    <property type="match status" value="1"/>
</dbReference>
<accession>A0A1C0AHM8</accession>
<comment type="caution">
    <text evidence="3">The sequence shown here is derived from an EMBL/GenBank/DDBJ whole genome shotgun (WGS) entry which is preliminary data.</text>
</comment>
<feature type="domain" description="AMP-dependent synthetase/ligase" evidence="2">
    <location>
        <begin position="19"/>
        <end position="189"/>
    </location>
</feature>
<evidence type="ECO:0000313" key="4">
    <source>
        <dbReference type="Proteomes" id="UP000093501"/>
    </source>
</evidence>
<dbReference type="InterPro" id="IPR000873">
    <property type="entry name" value="AMP-dep_synth/lig_dom"/>
</dbReference>
<dbReference type="InterPro" id="IPR045851">
    <property type="entry name" value="AMP-bd_C_sf"/>
</dbReference>
<name>A0A1C0AHM8_9ACTN</name>
<dbReference type="SUPFAM" id="SSF56801">
    <property type="entry name" value="Acetyl-CoA synthetase-like"/>
    <property type="match status" value="1"/>
</dbReference>
<dbReference type="PANTHER" id="PTHR43767:SF1">
    <property type="entry name" value="NONRIBOSOMAL PEPTIDE SYNTHASE PES1 (EUROFUNG)-RELATED"/>
    <property type="match status" value="1"/>
</dbReference>
<feature type="region of interest" description="Disordered" evidence="1">
    <location>
        <begin position="1"/>
        <end position="23"/>
    </location>
</feature>
<dbReference type="Proteomes" id="UP000093501">
    <property type="component" value="Unassembled WGS sequence"/>
</dbReference>
<evidence type="ECO:0000259" key="2">
    <source>
        <dbReference type="Pfam" id="PF00501"/>
    </source>
</evidence>
<organism evidence="3 4">
    <name type="scientific">Tessaracoccus lapidicaptus</name>
    <dbReference type="NCBI Taxonomy" id="1427523"/>
    <lineage>
        <taxon>Bacteria</taxon>
        <taxon>Bacillati</taxon>
        <taxon>Actinomycetota</taxon>
        <taxon>Actinomycetes</taxon>
        <taxon>Propionibacteriales</taxon>
        <taxon>Propionibacteriaceae</taxon>
        <taxon>Tessaracoccus</taxon>
    </lineage>
</organism>
<evidence type="ECO:0000313" key="3">
    <source>
        <dbReference type="EMBL" id="OCL31504.1"/>
    </source>
</evidence>
<dbReference type="AlphaFoldDB" id="A0A1C0AHM8"/>
<protein>
    <recommendedName>
        <fullName evidence="2">AMP-dependent synthetase/ligase domain-containing protein</fullName>
    </recommendedName>
</protein>
<feature type="compositionally biased region" description="Low complexity" evidence="1">
    <location>
        <begin position="13"/>
        <end position="23"/>
    </location>
</feature>